<dbReference type="OrthoDB" id="7006010at2"/>
<reference evidence="2" key="1">
    <citation type="submission" date="2015-07" db="EMBL/GenBank/DDBJ databases">
        <authorList>
            <person name="Rodrigo-Torres Lidia"/>
            <person name="Arahal R.David."/>
        </authorList>
    </citation>
    <scope>NUCLEOTIDE SEQUENCE [LARGE SCALE GENOMIC DNA]</scope>
    <source>
        <strain evidence="2">CECT 5096</strain>
    </source>
</reference>
<name>A0A0M6Z7Z0_9HYPH</name>
<keyword evidence="1" id="KW-0472">Membrane</keyword>
<dbReference type="AlphaFoldDB" id="A0A0M6Z7Z0"/>
<evidence type="ECO:0000313" key="1">
    <source>
        <dbReference type="EMBL" id="CTQ63564.1"/>
    </source>
</evidence>
<sequence length="247" mass="26762">MTYSDQELLAFLNGDLDGKRAAEIEQTMRVDRDLESRVMALDPVASPVREAMIALPGRHILKDLEKSAFVSDVSAGKSRQWLKLAAVLVLGAVMGGSAMWIGRPASEDWRGRVAQYQSLYVADTVRLTTATSDVLKRQIDAASERLGRPLEISSLEAPEALRLARVQVLGLDDAPLIQIVYQDGNGTPFALCVTTAKQPAEGDKTSSEMLHGLATTAWQDGSYRFIFVGGNDLSMTGQVAAQLKALL</sequence>
<keyword evidence="1" id="KW-0812">Transmembrane</keyword>
<organism evidence="1 2">
    <name type="scientific">Roseibium album</name>
    <dbReference type="NCBI Taxonomy" id="311410"/>
    <lineage>
        <taxon>Bacteria</taxon>
        <taxon>Pseudomonadati</taxon>
        <taxon>Pseudomonadota</taxon>
        <taxon>Alphaproteobacteria</taxon>
        <taxon>Hyphomicrobiales</taxon>
        <taxon>Stappiaceae</taxon>
        <taxon>Roseibium</taxon>
    </lineage>
</organism>
<keyword evidence="2" id="KW-1185">Reference proteome</keyword>
<gene>
    <name evidence="1" type="ORF">LA5096_00023</name>
</gene>
<proteinExistence type="predicted"/>
<dbReference type="RefSeq" id="WP_055115760.1">
    <property type="nucleotide sequence ID" value="NZ_CXWA01000003.1"/>
</dbReference>
<accession>A0A0M6Z7Z0</accession>
<dbReference type="EMBL" id="CXWC01000001">
    <property type="protein sequence ID" value="CTQ63564.1"/>
    <property type="molecule type" value="Genomic_DNA"/>
</dbReference>
<dbReference type="Proteomes" id="UP000049983">
    <property type="component" value="Unassembled WGS sequence"/>
</dbReference>
<dbReference type="GeneID" id="97667505"/>
<dbReference type="STRING" id="311410.LA5095_02654"/>
<protein>
    <submittedName>
        <fullName evidence="1">Putative transmembrane transcriptional regulator (Anti-sigma factor)</fullName>
    </submittedName>
</protein>
<evidence type="ECO:0000313" key="2">
    <source>
        <dbReference type="Proteomes" id="UP000049983"/>
    </source>
</evidence>